<dbReference type="RefSeq" id="WP_344020363.1">
    <property type="nucleotide sequence ID" value="NZ_BAAAJK010000006.1"/>
</dbReference>
<keyword evidence="1" id="KW-0472">Membrane</keyword>
<keyword evidence="3" id="KW-1185">Reference proteome</keyword>
<feature type="transmembrane region" description="Helical" evidence="1">
    <location>
        <begin position="109"/>
        <end position="139"/>
    </location>
</feature>
<sequence length="200" mass="21296">MDTTWPVLTPLTPEMRWFQRGVALLAAGVVTLTALLAVDGLAAWQWIAWASGLVLLLASAVATWRLSGGWPGRVANPEVLRASRWRDRRAARRALLDGRELDAAGRRHAAVAVATWSIGVGQVPFFGTVVGFQLALLAVRTDPDAITFLGPVVIAIGFVGFVAAAVSGSRLPAAARRAGTMPEILDHAVRRADVHTHRAG</sequence>
<name>A0ABN1XNP9_9PSEU</name>
<dbReference type="Proteomes" id="UP001501414">
    <property type="component" value="Unassembled WGS sequence"/>
</dbReference>
<proteinExistence type="predicted"/>
<feature type="transmembrane region" description="Helical" evidence="1">
    <location>
        <begin position="145"/>
        <end position="167"/>
    </location>
</feature>
<keyword evidence="1" id="KW-0812">Transmembrane</keyword>
<comment type="caution">
    <text evidence="2">The sequence shown here is derived from an EMBL/GenBank/DDBJ whole genome shotgun (WGS) entry which is preliminary data.</text>
</comment>
<feature type="transmembrane region" description="Helical" evidence="1">
    <location>
        <begin position="44"/>
        <end position="64"/>
    </location>
</feature>
<organism evidence="2 3">
    <name type="scientific">Pseudonocardia kongjuensis</name>
    <dbReference type="NCBI Taxonomy" id="102227"/>
    <lineage>
        <taxon>Bacteria</taxon>
        <taxon>Bacillati</taxon>
        <taxon>Actinomycetota</taxon>
        <taxon>Actinomycetes</taxon>
        <taxon>Pseudonocardiales</taxon>
        <taxon>Pseudonocardiaceae</taxon>
        <taxon>Pseudonocardia</taxon>
    </lineage>
</organism>
<reference evidence="2 3" key="1">
    <citation type="journal article" date="2019" name="Int. J. Syst. Evol. Microbiol.">
        <title>The Global Catalogue of Microorganisms (GCM) 10K type strain sequencing project: providing services to taxonomists for standard genome sequencing and annotation.</title>
        <authorList>
            <consortium name="The Broad Institute Genomics Platform"/>
            <consortium name="The Broad Institute Genome Sequencing Center for Infectious Disease"/>
            <person name="Wu L."/>
            <person name="Ma J."/>
        </authorList>
    </citation>
    <scope>NUCLEOTIDE SEQUENCE [LARGE SCALE GENOMIC DNA]</scope>
    <source>
        <strain evidence="2 3">JCM 11896</strain>
    </source>
</reference>
<accession>A0ABN1XNP9</accession>
<evidence type="ECO:0000313" key="2">
    <source>
        <dbReference type="EMBL" id="GAA1385523.1"/>
    </source>
</evidence>
<keyword evidence="1" id="KW-1133">Transmembrane helix</keyword>
<evidence type="ECO:0000256" key="1">
    <source>
        <dbReference type="SAM" id="Phobius"/>
    </source>
</evidence>
<gene>
    <name evidence="2" type="ORF">GCM10009613_18070</name>
</gene>
<dbReference type="EMBL" id="BAAAJK010000006">
    <property type="protein sequence ID" value="GAA1385523.1"/>
    <property type="molecule type" value="Genomic_DNA"/>
</dbReference>
<feature type="transmembrane region" description="Helical" evidence="1">
    <location>
        <begin position="21"/>
        <end position="38"/>
    </location>
</feature>
<evidence type="ECO:0000313" key="3">
    <source>
        <dbReference type="Proteomes" id="UP001501414"/>
    </source>
</evidence>
<evidence type="ECO:0008006" key="4">
    <source>
        <dbReference type="Google" id="ProtNLM"/>
    </source>
</evidence>
<protein>
    <recommendedName>
        <fullName evidence="4">Sensor histidine kinase</fullName>
    </recommendedName>
</protein>